<comment type="caution">
    <text evidence="1">The sequence shown here is derived from an EMBL/GenBank/DDBJ whole genome shotgun (WGS) entry which is preliminary data.</text>
</comment>
<organism evidence="1 2">
    <name type="scientific">Vaccinium darrowii</name>
    <dbReference type="NCBI Taxonomy" id="229202"/>
    <lineage>
        <taxon>Eukaryota</taxon>
        <taxon>Viridiplantae</taxon>
        <taxon>Streptophyta</taxon>
        <taxon>Embryophyta</taxon>
        <taxon>Tracheophyta</taxon>
        <taxon>Spermatophyta</taxon>
        <taxon>Magnoliopsida</taxon>
        <taxon>eudicotyledons</taxon>
        <taxon>Gunneridae</taxon>
        <taxon>Pentapetalae</taxon>
        <taxon>asterids</taxon>
        <taxon>Ericales</taxon>
        <taxon>Ericaceae</taxon>
        <taxon>Vaccinioideae</taxon>
        <taxon>Vaccinieae</taxon>
        <taxon>Vaccinium</taxon>
    </lineage>
</organism>
<keyword evidence="2" id="KW-1185">Reference proteome</keyword>
<dbReference type="Proteomes" id="UP000828048">
    <property type="component" value="Chromosome 7"/>
</dbReference>
<reference evidence="1 2" key="1">
    <citation type="journal article" date="2021" name="Hortic Res">
        <title>High-quality reference genome and annotation aids understanding of berry development for evergreen blueberry (Vaccinium darrowii).</title>
        <authorList>
            <person name="Yu J."/>
            <person name="Hulse-Kemp A.M."/>
            <person name="Babiker E."/>
            <person name="Staton M."/>
        </authorList>
    </citation>
    <scope>NUCLEOTIDE SEQUENCE [LARGE SCALE GENOMIC DNA]</scope>
    <source>
        <strain evidence="2">cv. NJ 8807/NJ 8810</strain>
        <tissue evidence="1">Young leaf</tissue>
    </source>
</reference>
<gene>
    <name evidence="1" type="ORF">Vadar_003550</name>
</gene>
<accession>A0ACB7Y4J2</accession>
<dbReference type="EMBL" id="CM037157">
    <property type="protein sequence ID" value="KAH7848500.1"/>
    <property type="molecule type" value="Genomic_DNA"/>
</dbReference>
<protein>
    <submittedName>
        <fullName evidence="1">Uncharacterized protein</fullName>
    </submittedName>
</protein>
<proteinExistence type="predicted"/>
<evidence type="ECO:0000313" key="2">
    <source>
        <dbReference type="Proteomes" id="UP000828048"/>
    </source>
</evidence>
<name>A0ACB7Y4J2_9ERIC</name>
<evidence type="ECO:0000313" key="1">
    <source>
        <dbReference type="EMBL" id="KAH7848500.1"/>
    </source>
</evidence>
<sequence length="453" mass="51047">MLSHLLSYTTETTVHDWDDLDVEGVGDPFDDTQLQLNRKRARHSSLGDHGEGGMDETGPHEGGGVGEVTQDGTPPGPRRTKRQHKGPRGCGTDHSKGKKDNNICVEDYLNKVIMMSTRTPDSVTTQQTIGADGVPCTEKDDEYESSLEDVDLHLGEDGHDVDVANELNGMRIFEAPSTIMTRDTWKNVVDPSPPIVTKSNLGWDGISELFEGHVIDCFFSFYEGEEEWKITRYSGPHSCVAVSSTPDHHQLMARYIASCIVNVVSKEPSLKIKVLQAMINELSGGYNPSYDKTWLGKQIAIATIFGDCDKSYEKLPMYLAALQKYNPGTQVQLNTVPSVLPRTVIFGQVFWAFTPAIEGFRYCWPVICVDDRETKESWGWFLNCLRGYVTDRTRLCLISDRHGELVTFTKDELGWRPPYTHHRYCARHIRANYVKRHSQAARRQVFNAAKEIQ</sequence>